<sequence length="85" mass="9163">MELSRENGSQDFVLMAEGLRVVRGPDWSLRNADGGEGHVGTVIQDFGNGTAEVVWDMGTQSTCKTGKDGKFDLSILDSAPLSEFK</sequence>
<dbReference type="InterPro" id="IPR037252">
    <property type="entry name" value="Mib_Herc2_sf"/>
</dbReference>
<dbReference type="GO" id="GO:0005737">
    <property type="term" value="C:cytoplasm"/>
    <property type="evidence" value="ECO:0007669"/>
    <property type="project" value="TreeGrafter"/>
</dbReference>
<dbReference type="EMBL" id="JAEAOA010002091">
    <property type="protein sequence ID" value="KAK3599549.1"/>
    <property type="molecule type" value="Genomic_DNA"/>
</dbReference>
<dbReference type="GO" id="GO:0046872">
    <property type="term" value="F:metal ion binding"/>
    <property type="evidence" value="ECO:0007669"/>
    <property type="project" value="InterPro"/>
</dbReference>
<comment type="caution">
    <text evidence="2">The sequence shown here is derived from an EMBL/GenBank/DDBJ whole genome shotgun (WGS) entry which is preliminary data.</text>
</comment>
<dbReference type="GO" id="GO:0016567">
    <property type="term" value="P:protein ubiquitination"/>
    <property type="evidence" value="ECO:0007669"/>
    <property type="project" value="InterPro"/>
</dbReference>
<evidence type="ECO:0000259" key="1">
    <source>
        <dbReference type="PROSITE" id="PS51416"/>
    </source>
</evidence>
<gene>
    <name evidence="2" type="ORF">CHS0354_035784</name>
</gene>
<dbReference type="GO" id="GO:0004842">
    <property type="term" value="F:ubiquitin-protein transferase activity"/>
    <property type="evidence" value="ECO:0007669"/>
    <property type="project" value="InterPro"/>
</dbReference>
<feature type="domain" description="MIB/HERC2" evidence="1">
    <location>
        <begin position="9"/>
        <end position="79"/>
    </location>
</feature>
<dbReference type="AlphaFoldDB" id="A0AAE0W3B3"/>
<evidence type="ECO:0000313" key="3">
    <source>
        <dbReference type="Proteomes" id="UP001195483"/>
    </source>
</evidence>
<dbReference type="Gene3D" id="2.30.30.40">
    <property type="entry name" value="SH3 Domains"/>
    <property type="match status" value="1"/>
</dbReference>
<dbReference type="Proteomes" id="UP001195483">
    <property type="component" value="Unassembled WGS sequence"/>
</dbReference>
<dbReference type="PANTHER" id="PTHR24202:SF4">
    <property type="entry name" value="E3 UBIQUITIN-PROTEIN LIGASE MIB2-RELATED"/>
    <property type="match status" value="1"/>
</dbReference>
<dbReference type="PANTHER" id="PTHR24202">
    <property type="entry name" value="E3 UBIQUITIN-PROTEIN LIGASE MIB2"/>
    <property type="match status" value="1"/>
</dbReference>
<reference evidence="2" key="2">
    <citation type="journal article" date="2021" name="Genome Biol. Evol.">
        <title>Developing a high-quality reference genome for a parasitic bivalve with doubly uniparental inheritance (Bivalvia: Unionida).</title>
        <authorList>
            <person name="Smith C.H."/>
        </authorList>
    </citation>
    <scope>NUCLEOTIDE SEQUENCE</scope>
    <source>
        <strain evidence="2">CHS0354</strain>
        <tissue evidence="2">Mantle</tissue>
    </source>
</reference>
<accession>A0AAE0W3B3</accession>
<proteinExistence type="predicted"/>
<keyword evidence="3" id="KW-1185">Reference proteome</keyword>
<evidence type="ECO:0000313" key="2">
    <source>
        <dbReference type="EMBL" id="KAK3599549.1"/>
    </source>
</evidence>
<dbReference type="InterPro" id="IPR010606">
    <property type="entry name" value="Mib_Herc2"/>
</dbReference>
<organism evidence="2 3">
    <name type="scientific">Potamilus streckersoni</name>
    <dbReference type="NCBI Taxonomy" id="2493646"/>
    <lineage>
        <taxon>Eukaryota</taxon>
        <taxon>Metazoa</taxon>
        <taxon>Spiralia</taxon>
        <taxon>Lophotrochozoa</taxon>
        <taxon>Mollusca</taxon>
        <taxon>Bivalvia</taxon>
        <taxon>Autobranchia</taxon>
        <taxon>Heteroconchia</taxon>
        <taxon>Palaeoheterodonta</taxon>
        <taxon>Unionida</taxon>
        <taxon>Unionoidea</taxon>
        <taxon>Unionidae</taxon>
        <taxon>Ambleminae</taxon>
        <taxon>Lampsilini</taxon>
        <taxon>Potamilus</taxon>
    </lineage>
</organism>
<dbReference type="PROSITE" id="PS51416">
    <property type="entry name" value="MIB_HERC2"/>
    <property type="match status" value="1"/>
</dbReference>
<reference evidence="2" key="1">
    <citation type="journal article" date="2021" name="Genome Biol. Evol.">
        <title>A High-Quality Reference Genome for a Parasitic Bivalve with Doubly Uniparental Inheritance (Bivalvia: Unionida).</title>
        <authorList>
            <person name="Smith C.H."/>
        </authorList>
    </citation>
    <scope>NUCLEOTIDE SEQUENCE</scope>
    <source>
        <strain evidence="2">CHS0354</strain>
    </source>
</reference>
<dbReference type="Pfam" id="PF06701">
    <property type="entry name" value="MIB_HERC2"/>
    <property type="match status" value="1"/>
</dbReference>
<dbReference type="SUPFAM" id="SSF159034">
    <property type="entry name" value="Mib/herc2 domain-like"/>
    <property type="match status" value="1"/>
</dbReference>
<protein>
    <recommendedName>
        <fullName evidence="1">MIB/HERC2 domain-containing protein</fullName>
    </recommendedName>
</protein>
<name>A0AAE0W3B3_9BIVA</name>
<reference evidence="2" key="3">
    <citation type="submission" date="2023-05" db="EMBL/GenBank/DDBJ databases">
        <authorList>
            <person name="Smith C.H."/>
        </authorList>
    </citation>
    <scope>NUCLEOTIDE SEQUENCE</scope>
    <source>
        <strain evidence="2">CHS0354</strain>
        <tissue evidence="2">Mantle</tissue>
    </source>
</reference>